<keyword evidence="2" id="KW-1185">Reference proteome</keyword>
<proteinExistence type="predicted"/>
<accession>D7MQ17</accession>
<name>D7MQ17_ARALL</name>
<organism evidence="2">
    <name type="scientific">Arabidopsis lyrata subsp. lyrata</name>
    <name type="common">Lyre-leaved rock-cress</name>
    <dbReference type="NCBI Taxonomy" id="81972"/>
    <lineage>
        <taxon>Eukaryota</taxon>
        <taxon>Viridiplantae</taxon>
        <taxon>Streptophyta</taxon>
        <taxon>Embryophyta</taxon>
        <taxon>Tracheophyta</taxon>
        <taxon>Spermatophyta</taxon>
        <taxon>Magnoliopsida</taxon>
        <taxon>eudicotyledons</taxon>
        <taxon>Gunneridae</taxon>
        <taxon>Pentapetalae</taxon>
        <taxon>rosids</taxon>
        <taxon>malvids</taxon>
        <taxon>Brassicales</taxon>
        <taxon>Brassicaceae</taxon>
        <taxon>Camelineae</taxon>
        <taxon>Arabidopsis</taxon>
    </lineage>
</organism>
<evidence type="ECO:0000313" key="1">
    <source>
        <dbReference type="EMBL" id="EFH39953.1"/>
    </source>
</evidence>
<dbReference type="Gramene" id="fgenesh1_pg.C_scaffold_8000590">
    <property type="protein sequence ID" value="fgenesh1_pg.C_scaffold_8000590"/>
    <property type="gene ID" value="fgenesh1_pg.C_scaffold_8000590"/>
</dbReference>
<sequence>MRTMKDITGTSKRSQLTTVTYEIVTELTKFEITNFQVLNDFYSDDKKSVYTNVNKTNVFYHPEALLISNLEMDMALKLLTNRYMISNKQGPTIMMVTFTLF</sequence>
<protein>
    <submittedName>
        <fullName evidence="1">Predicted protein</fullName>
    </submittedName>
</protein>
<gene>
    <name evidence="1" type="ORF">ARALYDRAFT_356803</name>
</gene>
<evidence type="ECO:0000313" key="2">
    <source>
        <dbReference type="Proteomes" id="UP000008694"/>
    </source>
</evidence>
<dbReference type="AlphaFoldDB" id="D7MQ17"/>
<dbReference type="HOGENOM" id="CLU_2295544_0_0_1"/>
<reference evidence="2" key="1">
    <citation type="journal article" date="2011" name="Nat. Genet.">
        <title>The Arabidopsis lyrata genome sequence and the basis of rapid genome size change.</title>
        <authorList>
            <person name="Hu T.T."/>
            <person name="Pattyn P."/>
            <person name="Bakker E.G."/>
            <person name="Cao J."/>
            <person name="Cheng J.-F."/>
            <person name="Clark R.M."/>
            <person name="Fahlgren N."/>
            <person name="Fawcett J.A."/>
            <person name="Grimwood J."/>
            <person name="Gundlach H."/>
            <person name="Haberer G."/>
            <person name="Hollister J.D."/>
            <person name="Ossowski S."/>
            <person name="Ottilar R.P."/>
            <person name="Salamov A.A."/>
            <person name="Schneeberger K."/>
            <person name="Spannagl M."/>
            <person name="Wang X."/>
            <person name="Yang L."/>
            <person name="Nasrallah M.E."/>
            <person name="Bergelson J."/>
            <person name="Carrington J.C."/>
            <person name="Gaut B.S."/>
            <person name="Schmutz J."/>
            <person name="Mayer K.F.X."/>
            <person name="Van de Peer Y."/>
            <person name="Grigoriev I.V."/>
            <person name="Nordborg M."/>
            <person name="Weigel D."/>
            <person name="Guo Y.-L."/>
        </authorList>
    </citation>
    <scope>NUCLEOTIDE SEQUENCE [LARGE SCALE GENOMIC DNA]</scope>
    <source>
        <strain evidence="2">cv. MN47</strain>
    </source>
</reference>
<dbReference type="Proteomes" id="UP000008694">
    <property type="component" value="Unassembled WGS sequence"/>
</dbReference>
<dbReference type="EMBL" id="GL348720">
    <property type="protein sequence ID" value="EFH39953.1"/>
    <property type="molecule type" value="Genomic_DNA"/>
</dbReference>